<dbReference type="SMART" id="SM00354">
    <property type="entry name" value="HTH_LACI"/>
    <property type="match status" value="1"/>
</dbReference>
<evidence type="ECO:0000256" key="3">
    <source>
        <dbReference type="ARBA" id="ARBA00023163"/>
    </source>
</evidence>
<evidence type="ECO:0000313" key="6">
    <source>
        <dbReference type="Proteomes" id="UP001164706"/>
    </source>
</evidence>
<dbReference type="EMBL" id="CP113089">
    <property type="protein sequence ID" value="WAB82372.1"/>
    <property type="molecule type" value="Genomic_DNA"/>
</dbReference>
<dbReference type="Pfam" id="PF13377">
    <property type="entry name" value="Peripla_BP_3"/>
    <property type="match status" value="1"/>
</dbReference>
<evidence type="ECO:0000256" key="2">
    <source>
        <dbReference type="ARBA" id="ARBA00023125"/>
    </source>
</evidence>
<dbReference type="Gene3D" id="3.40.50.2300">
    <property type="match status" value="2"/>
</dbReference>
<dbReference type="AlphaFoldDB" id="A0A9E8SCA7"/>
<keyword evidence="1" id="KW-0805">Transcription regulation</keyword>
<reference evidence="5" key="1">
    <citation type="submission" date="2022-11" db="EMBL/GenBank/DDBJ databases">
        <title>Description of Microcella daejonensis nov. sp, isolated from riverside soil.</title>
        <authorList>
            <person name="Molina K.M."/>
            <person name="Kim S.B."/>
        </authorList>
    </citation>
    <scope>NUCLEOTIDE SEQUENCE</scope>
    <source>
        <strain evidence="5">MMS21-STM12</strain>
    </source>
</reference>
<dbReference type="PANTHER" id="PTHR30146">
    <property type="entry name" value="LACI-RELATED TRANSCRIPTIONAL REPRESSOR"/>
    <property type="match status" value="1"/>
</dbReference>
<dbReference type="InterPro" id="IPR046335">
    <property type="entry name" value="LacI/GalR-like_sensor"/>
</dbReference>
<name>A0A9E8SCA7_9MICO</name>
<proteinExistence type="predicted"/>
<dbReference type="CDD" id="cd06279">
    <property type="entry name" value="PBP1_LacI-like"/>
    <property type="match status" value="1"/>
</dbReference>
<keyword evidence="2 5" id="KW-0238">DNA-binding</keyword>
<evidence type="ECO:0000313" key="5">
    <source>
        <dbReference type="EMBL" id="WAB82372.1"/>
    </source>
</evidence>
<dbReference type="GO" id="GO:0000976">
    <property type="term" value="F:transcription cis-regulatory region binding"/>
    <property type="evidence" value="ECO:0007669"/>
    <property type="project" value="TreeGrafter"/>
</dbReference>
<dbReference type="KEGG" id="mdb:OVN18_05045"/>
<accession>A0A9E8SCA7</accession>
<dbReference type="InterPro" id="IPR028082">
    <property type="entry name" value="Peripla_BP_I"/>
</dbReference>
<dbReference type="Gene3D" id="1.10.260.40">
    <property type="entry name" value="lambda repressor-like DNA-binding domains"/>
    <property type="match status" value="1"/>
</dbReference>
<dbReference type="SUPFAM" id="SSF53822">
    <property type="entry name" value="Periplasmic binding protein-like I"/>
    <property type="match status" value="1"/>
</dbReference>
<evidence type="ECO:0000259" key="4">
    <source>
        <dbReference type="PROSITE" id="PS50932"/>
    </source>
</evidence>
<organism evidence="5 6">
    <name type="scientific">Microcella daejeonensis</name>
    <dbReference type="NCBI Taxonomy" id="2994971"/>
    <lineage>
        <taxon>Bacteria</taxon>
        <taxon>Bacillati</taxon>
        <taxon>Actinomycetota</taxon>
        <taxon>Actinomycetes</taxon>
        <taxon>Micrococcales</taxon>
        <taxon>Microbacteriaceae</taxon>
        <taxon>Microcella</taxon>
    </lineage>
</organism>
<keyword evidence="6" id="KW-1185">Reference proteome</keyword>
<dbReference type="Proteomes" id="UP001164706">
    <property type="component" value="Chromosome"/>
</dbReference>
<gene>
    <name evidence="5" type="ORF">OVN18_05045</name>
</gene>
<feature type="domain" description="HTH lacI-type" evidence="4">
    <location>
        <begin position="14"/>
        <end position="69"/>
    </location>
</feature>
<dbReference type="InterPro" id="IPR000843">
    <property type="entry name" value="HTH_LacI"/>
</dbReference>
<dbReference type="SUPFAM" id="SSF47413">
    <property type="entry name" value="lambda repressor-like DNA-binding domains"/>
    <property type="match status" value="1"/>
</dbReference>
<keyword evidence="3" id="KW-0804">Transcription</keyword>
<sequence length="356" mass="37174">MATPANSADEGARPTLAQVAARAGVSASTASLAFSGAGPVAEETKQRVLAAARELDYGGPDPRARSLRTGRSGIIAVVMEDRIRDAFRDPMVVTMLDGIADEIGAAGYSLLLLTDSLERQQGGLRDAPMDAALLLGCSTDLDPAVAVLSRRQVPLIGVEAQAREGMHLVDVENRAGMRAGAQHLHDLGHRRVGILTLPMDRPHTRGALTADWETSSVAYTGRERLAGVRDVFPDAPAVVAAGSLPEEGALAARTLLDAHPDLTAIVGQSDLIALGAIQAAEERGMTVPRDLSVLGFDGARIDGLTDRRLTTIVQPSVEKGRTAARMALAALAGEPVTSVVFPVELRLGDTTAAPRG</sequence>
<dbReference type="Pfam" id="PF00356">
    <property type="entry name" value="LacI"/>
    <property type="match status" value="1"/>
</dbReference>
<dbReference type="GO" id="GO:0003700">
    <property type="term" value="F:DNA-binding transcription factor activity"/>
    <property type="evidence" value="ECO:0007669"/>
    <property type="project" value="TreeGrafter"/>
</dbReference>
<protein>
    <submittedName>
        <fullName evidence="5">LacI family DNA-binding transcriptional regulator</fullName>
    </submittedName>
</protein>
<dbReference type="InterPro" id="IPR010982">
    <property type="entry name" value="Lambda_DNA-bd_dom_sf"/>
</dbReference>
<dbReference type="CDD" id="cd01392">
    <property type="entry name" value="HTH_LacI"/>
    <property type="match status" value="1"/>
</dbReference>
<dbReference type="PANTHER" id="PTHR30146:SF138">
    <property type="entry name" value="TRANSCRIPTIONAL REGULATORY PROTEIN"/>
    <property type="match status" value="1"/>
</dbReference>
<dbReference type="RefSeq" id="WP_267782368.1">
    <property type="nucleotide sequence ID" value="NZ_CP113089.1"/>
</dbReference>
<evidence type="ECO:0000256" key="1">
    <source>
        <dbReference type="ARBA" id="ARBA00023015"/>
    </source>
</evidence>
<dbReference type="PROSITE" id="PS50932">
    <property type="entry name" value="HTH_LACI_2"/>
    <property type="match status" value="1"/>
</dbReference>